<evidence type="ECO:0000256" key="3">
    <source>
        <dbReference type="ARBA" id="ARBA00023172"/>
    </source>
</evidence>
<dbReference type="AlphaFoldDB" id="A0A518FT06"/>
<comment type="similarity">
    <text evidence="1">Belongs to the 'phage' integrase family.</text>
</comment>
<feature type="domain" description="Tyr recombinase" evidence="4">
    <location>
        <begin position="204"/>
        <end position="394"/>
    </location>
</feature>
<dbReference type="GO" id="GO:0003677">
    <property type="term" value="F:DNA binding"/>
    <property type="evidence" value="ECO:0007669"/>
    <property type="project" value="UniProtKB-KW"/>
</dbReference>
<dbReference type="InterPro" id="IPR002104">
    <property type="entry name" value="Integrase_catalytic"/>
</dbReference>
<dbReference type="SUPFAM" id="SSF56349">
    <property type="entry name" value="DNA breaking-rejoining enzymes"/>
    <property type="match status" value="1"/>
</dbReference>
<reference evidence="5 6" key="1">
    <citation type="submission" date="2019-02" db="EMBL/GenBank/DDBJ databases">
        <title>Deep-cultivation of Planctomycetes and their phenomic and genomic characterization uncovers novel biology.</title>
        <authorList>
            <person name="Wiegand S."/>
            <person name="Jogler M."/>
            <person name="Boedeker C."/>
            <person name="Pinto D."/>
            <person name="Vollmers J."/>
            <person name="Rivas-Marin E."/>
            <person name="Kohn T."/>
            <person name="Peeters S.H."/>
            <person name="Heuer A."/>
            <person name="Rast P."/>
            <person name="Oberbeckmann S."/>
            <person name="Bunk B."/>
            <person name="Jeske O."/>
            <person name="Meyerdierks A."/>
            <person name="Storesund J.E."/>
            <person name="Kallscheuer N."/>
            <person name="Luecker S."/>
            <person name="Lage O.M."/>
            <person name="Pohl T."/>
            <person name="Merkel B.J."/>
            <person name="Hornburger P."/>
            <person name="Mueller R.-W."/>
            <person name="Bruemmer F."/>
            <person name="Labrenz M."/>
            <person name="Spormann A.M."/>
            <person name="Op den Camp H."/>
            <person name="Overmann J."/>
            <person name="Amann R."/>
            <person name="Jetten M.S.M."/>
            <person name="Mascher T."/>
            <person name="Medema M.H."/>
            <person name="Devos D.P."/>
            <person name="Kaster A.-K."/>
            <person name="Ovreas L."/>
            <person name="Rohde M."/>
            <person name="Galperin M.Y."/>
            <person name="Jogler C."/>
        </authorList>
    </citation>
    <scope>NUCLEOTIDE SEQUENCE [LARGE SCALE GENOMIC DNA]</scope>
    <source>
        <strain evidence="5 6">Pan153</strain>
    </source>
</reference>
<evidence type="ECO:0000259" key="4">
    <source>
        <dbReference type="PROSITE" id="PS51898"/>
    </source>
</evidence>
<dbReference type="GO" id="GO:0006310">
    <property type="term" value="P:DNA recombination"/>
    <property type="evidence" value="ECO:0007669"/>
    <property type="project" value="UniProtKB-KW"/>
</dbReference>
<dbReference type="RefSeq" id="WP_145457484.1">
    <property type="nucleotide sequence ID" value="NZ_CP036317.1"/>
</dbReference>
<dbReference type="Pfam" id="PF00589">
    <property type="entry name" value="Phage_integrase"/>
    <property type="match status" value="1"/>
</dbReference>
<protein>
    <submittedName>
        <fullName evidence="5">Tyrosine recombinase XerC</fullName>
    </submittedName>
</protein>
<keyword evidence="3" id="KW-0233">DNA recombination</keyword>
<gene>
    <name evidence="5" type="primary">xerC_2</name>
    <name evidence="5" type="ORF">Pan153_41520</name>
</gene>
<dbReference type="OrthoDB" id="292546at2"/>
<evidence type="ECO:0000313" key="6">
    <source>
        <dbReference type="Proteomes" id="UP000320839"/>
    </source>
</evidence>
<dbReference type="CDD" id="cd00397">
    <property type="entry name" value="DNA_BRE_C"/>
    <property type="match status" value="1"/>
</dbReference>
<dbReference type="PANTHER" id="PTHR30349:SF41">
    <property type="entry name" value="INTEGRASE_RECOMBINASE PROTEIN MJ0367-RELATED"/>
    <property type="match status" value="1"/>
</dbReference>
<evidence type="ECO:0000256" key="2">
    <source>
        <dbReference type="ARBA" id="ARBA00023125"/>
    </source>
</evidence>
<evidence type="ECO:0000256" key="1">
    <source>
        <dbReference type="ARBA" id="ARBA00008857"/>
    </source>
</evidence>
<evidence type="ECO:0000313" key="5">
    <source>
        <dbReference type="EMBL" id="QDV19486.1"/>
    </source>
</evidence>
<dbReference type="GO" id="GO:0015074">
    <property type="term" value="P:DNA integration"/>
    <property type="evidence" value="ECO:0007669"/>
    <property type="project" value="InterPro"/>
</dbReference>
<organism evidence="5 6">
    <name type="scientific">Gimesia panareensis</name>
    <dbReference type="NCBI Taxonomy" id="2527978"/>
    <lineage>
        <taxon>Bacteria</taxon>
        <taxon>Pseudomonadati</taxon>
        <taxon>Planctomycetota</taxon>
        <taxon>Planctomycetia</taxon>
        <taxon>Planctomycetales</taxon>
        <taxon>Planctomycetaceae</taxon>
        <taxon>Gimesia</taxon>
    </lineage>
</organism>
<dbReference type="Gene3D" id="1.10.443.10">
    <property type="entry name" value="Intergrase catalytic core"/>
    <property type="match status" value="1"/>
</dbReference>
<dbReference type="InterPro" id="IPR050090">
    <property type="entry name" value="Tyrosine_recombinase_XerCD"/>
</dbReference>
<dbReference type="InterPro" id="IPR013762">
    <property type="entry name" value="Integrase-like_cat_sf"/>
</dbReference>
<dbReference type="PANTHER" id="PTHR30349">
    <property type="entry name" value="PHAGE INTEGRASE-RELATED"/>
    <property type="match status" value="1"/>
</dbReference>
<keyword evidence="2" id="KW-0238">DNA-binding</keyword>
<sequence>MKVWKKKTVQYVNGSGKRVQSGTPNAKRKVIESKKFYGTLKKANGKNKQIPLSEDRETSQTLLRSLQTDEDRKRALGITEADENRERPIKELLKEYEKELKSRGNTAFHVSRTMDCINAILKATKANTLSDLTASSVTNTLSRWRKKGRPQKRNRTSQPLSIERSNVYARAIKGFTRWLWVQRKSEHDILQSVQLMNANVDRRRKRRALTEDEIRLLLEKTGKSKKTYRGNTWTFPPADRTMLYALAIGTGLRAAELASLTVSSIDLKTNTITLNAAYSKHRREDVLPLHPSLVERLTVWIKGRRGKLFPGTWAAERRQAKILRRDLKEAGIEYEDEQGRYADFHALRHTFVSSLARSGVHPSKAKELARHSTITLTMDVYSHVETEELRSALDSVPGF</sequence>
<dbReference type="InterPro" id="IPR011010">
    <property type="entry name" value="DNA_brk_join_enz"/>
</dbReference>
<dbReference type="EMBL" id="CP036317">
    <property type="protein sequence ID" value="QDV19486.1"/>
    <property type="molecule type" value="Genomic_DNA"/>
</dbReference>
<accession>A0A518FT06</accession>
<dbReference type="PROSITE" id="PS51898">
    <property type="entry name" value="TYR_RECOMBINASE"/>
    <property type="match status" value="1"/>
</dbReference>
<dbReference type="Proteomes" id="UP000320839">
    <property type="component" value="Chromosome"/>
</dbReference>
<proteinExistence type="inferred from homology"/>
<name>A0A518FT06_9PLAN</name>